<evidence type="ECO:0000313" key="4">
    <source>
        <dbReference type="Proteomes" id="UP000274504"/>
    </source>
</evidence>
<feature type="transmembrane region" description="Helical" evidence="2">
    <location>
        <begin position="65"/>
        <end position="90"/>
    </location>
</feature>
<dbReference type="AlphaFoldDB" id="A0A3P7BCY5"/>
<keyword evidence="2" id="KW-1133">Transmembrane helix</keyword>
<proteinExistence type="predicted"/>
<name>A0A3P7BCY5_HYMDI</name>
<sequence>MGRLLTSRSRPSRSFDDPSTATTTTTITASGLLEGRLPFRRPALRVTKVSPGDIGRRCRRALRRIALFLLTAVFFSLAMNILFCSVKWFFHLPHNVTVGNVTLESEETAKMTEKLRLPT</sequence>
<dbReference type="Proteomes" id="UP000274504">
    <property type="component" value="Unassembled WGS sequence"/>
</dbReference>
<keyword evidence="2" id="KW-0812">Transmembrane</keyword>
<dbReference type="EMBL" id="UYSG01006214">
    <property type="protein sequence ID" value="VDL58911.1"/>
    <property type="molecule type" value="Genomic_DNA"/>
</dbReference>
<keyword evidence="2" id="KW-0472">Membrane</keyword>
<organism evidence="3 4">
    <name type="scientific">Hymenolepis diminuta</name>
    <name type="common">Rat tapeworm</name>
    <dbReference type="NCBI Taxonomy" id="6216"/>
    <lineage>
        <taxon>Eukaryota</taxon>
        <taxon>Metazoa</taxon>
        <taxon>Spiralia</taxon>
        <taxon>Lophotrochozoa</taxon>
        <taxon>Platyhelminthes</taxon>
        <taxon>Cestoda</taxon>
        <taxon>Eucestoda</taxon>
        <taxon>Cyclophyllidea</taxon>
        <taxon>Hymenolepididae</taxon>
        <taxon>Hymenolepis</taxon>
    </lineage>
</organism>
<evidence type="ECO:0000313" key="3">
    <source>
        <dbReference type="EMBL" id="VDL58911.1"/>
    </source>
</evidence>
<gene>
    <name evidence="3" type="ORF">HDID_LOCUS6593</name>
</gene>
<feature type="region of interest" description="Disordered" evidence="1">
    <location>
        <begin position="1"/>
        <end position="23"/>
    </location>
</feature>
<dbReference type="OrthoDB" id="6284625at2759"/>
<evidence type="ECO:0000256" key="1">
    <source>
        <dbReference type="SAM" id="MobiDB-lite"/>
    </source>
</evidence>
<evidence type="ECO:0000256" key="2">
    <source>
        <dbReference type="SAM" id="Phobius"/>
    </source>
</evidence>
<reference evidence="3 4" key="1">
    <citation type="submission" date="2018-11" db="EMBL/GenBank/DDBJ databases">
        <authorList>
            <consortium name="Pathogen Informatics"/>
        </authorList>
    </citation>
    <scope>NUCLEOTIDE SEQUENCE [LARGE SCALE GENOMIC DNA]</scope>
</reference>
<protein>
    <submittedName>
        <fullName evidence="3">Uncharacterized protein</fullName>
    </submittedName>
</protein>
<accession>A0A3P7BCY5</accession>